<proteinExistence type="predicted"/>
<evidence type="ECO:0000256" key="2">
    <source>
        <dbReference type="ARBA" id="ARBA00022603"/>
    </source>
</evidence>
<evidence type="ECO:0000256" key="5">
    <source>
        <dbReference type="ARBA" id="ARBA00023204"/>
    </source>
</evidence>
<feature type="domain" description="Methylated-DNA-[protein]-cysteine S-methyltransferase DNA binding" evidence="7">
    <location>
        <begin position="85"/>
        <end position="163"/>
    </location>
</feature>
<dbReference type="Gene3D" id="1.10.10.10">
    <property type="entry name" value="Winged helix-like DNA-binding domain superfamily/Winged helix DNA-binding domain"/>
    <property type="match status" value="1"/>
</dbReference>
<dbReference type="InterPro" id="IPR014048">
    <property type="entry name" value="MethylDNA_cys_MeTrfase_DNA-bd"/>
</dbReference>
<dbReference type="PANTHER" id="PTHR10815:SF5">
    <property type="entry name" value="METHYLATED-DNA--PROTEIN-CYSTEINE METHYLTRANSFERASE"/>
    <property type="match status" value="1"/>
</dbReference>
<evidence type="ECO:0000313" key="9">
    <source>
        <dbReference type="Proteomes" id="UP001225356"/>
    </source>
</evidence>
<evidence type="ECO:0000256" key="6">
    <source>
        <dbReference type="ARBA" id="ARBA00049348"/>
    </source>
</evidence>
<dbReference type="Pfam" id="PF01035">
    <property type="entry name" value="DNA_binding_1"/>
    <property type="match status" value="1"/>
</dbReference>
<keyword evidence="4" id="KW-0227">DNA damage</keyword>
<comment type="caution">
    <text evidence="8">The sequence shown here is derived from an EMBL/GenBank/DDBJ whole genome shotgun (WGS) entry which is preliminary data.</text>
</comment>
<sequence>MIRAQVLPTPTGPLALLSHEDVVVAAGFTADPHEMFVRLSPRLQEEGLTRVDDLGRAARAVRDYLDGDLTALDSVELEQPGTPKRRRLLRALREVPPGVTIGYAELAERAGLPRTAARAAGSACAQNLIAPFVPCHRILPSTGGLGGYYYGTPVKRWLLTHEKTHSPAGGTR</sequence>
<keyword evidence="3 8" id="KW-0808">Transferase</keyword>
<gene>
    <name evidence="8" type="ORF">J2853_005762</name>
</gene>
<dbReference type="InterPro" id="IPR036388">
    <property type="entry name" value="WH-like_DNA-bd_sf"/>
</dbReference>
<reference evidence="8 9" key="1">
    <citation type="submission" date="2023-07" db="EMBL/GenBank/DDBJ databases">
        <title>Sequencing the genomes of 1000 actinobacteria strains.</title>
        <authorList>
            <person name="Klenk H.-P."/>
        </authorList>
    </citation>
    <scope>NUCLEOTIDE SEQUENCE [LARGE SCALE GENOMIC DNA]</scope>
    <source>
        <strain evidence="8 9">DSM 46740</strain>
    </source>
</reference>
<comment type="catalytic activity">
    <reaction evidence="1">
        <text>a 4-O-methyl-thymidine in DNA + L-cysteinyl-[protein] = a thymidine in DNA + S-methyl-L-cysteinyl-[protein]</text>
        <dbReference type="Rhea" id="RHEA:53428"/>
        <dbReference type="Rhea" id="RHEA-COMP:10131"/>
        <dbReference type="Rhea" id="RHEA-COMP:10132"/>
        <dbReference type="Rhea" id="RHEA-COMP:13555"/>
        <dbReference type="Rhea" id="RHEA-COMP:13556"/>
        <dbReference type="ChEBI" id="CHEBI:29950"/>
        <dbReference type="ChEBI" id="CHEBI:82612"/>
        <dbReference type="ChEBI" id="CHEBI:137386"/>
        <dbReference type="ChEBI" id="CHEBI:137387"/>
        <dbReference type="EC" id="2.1.1.63"/>
    </reaction>
</comment>
<organism evidence="8 9">
    <name type="scientific">Streptosporangium lutulentum</name>
    <dbReference type="NCBI Taxonomy" id="1461250"/>
    <lineage>
        <taxon>Bacteria</taxon>
        <taxon>Bacillati</taxon>
        <taxon>Actinomycetota</taxon>
        <taxon>Actinomycetes</taxon>
        <taxon>Streptosporangiales</taxon>
        <taxon>Streptosporangiaceae</taxon>
        <taxon>Streptosporangium</taxon>
    </lineage>
</organism>
<evidence type="ECO:0000259" key="7">
    <source>
        <dbReference type="Pfam" id="PF01035"/>
    </source>
</evidence>
<keyword evidence="5" id="KW-0234">DNA repair</keyword>
<dbReference type="SUPFAM" id="SSF46767">
    <property type="entry name" value="Methylated DNA-protein cysteine methyltransferase, C-terminal domain"/>
    <property type="match status" value="1"/>
</dbReference>
<dbReference type="RefSeq" id="WP_307563124.1">
    <property type="nucleotide sequence ID" value="NZ_JAUSQU010000001.1"/>
</dbReference>
<evidence type="ECO:0000313" key="8">
    <source>
        <dbReference type="EMBL" id="MDP9846551.1"/>
    </source>
</evidence>
<dbReference type="GO" id="GO:0003908">
    <property type="term" value="F:methylated-DNA-[protein]-cysteine S-methyltransferase activity"/>
    <property type="evidence" value="ECO:0007669"/>
    <property type="project" value="UniProtKB-EC"/>
</dbReference>
<dbReference type="InterPro" id="IPR001497">
    <property type="entry name" value="MethylDNA_cys_MeTrfase_AS"/>
</dbReference>
<dbReference type="EC" id="2.1.1.63" evidence="8"/>
<dbReference type="InterPro" id="IPR036217">
    <property type="entry name" value="MethylDNA_cys_MeTrfase_DNAb"/>
</dbReference>
<name>A0ABT9QII2_9ACTN</name>
<evidence type="ECO:0000256" key="3">
    <source>
        <dbReference type="ARBA" id="ARBA00022679"/>
    </source>
</evidence>
<dbReference type="GO" id="GO:0032259">
    <property type="term" value="P:methylation"/>
    <property type="evidence" value="ECO:0007669"/>
    <property type="project" value="UniProtKB-KW"/>
</dbReference>
<comment type="catalytic activity">
    <reaction evidence="6">
        <text>a 6-O-methyl-2'-deoxyguanosine in DNA + L-cysteinyl-[protein] = S-methyl-L-cysteinyl-[protein] + a 2'-deoxyguanosine in DNA</text>
        <dbReference type="Rhea" id="RHEA:24000"/>
        <dbReference type="Rhea" id="RHEA-COMP:10131"/>
        <dbReference type="Rhea" id="RHEA-COMP:10132"/>
        <dbReference type="Rhea" id="RHEA-COMP:11367"/>
        <dbReference type="Rhea" id="RHEA-COMP:11368"/>
        <dbReference type="ChEBI" id="CHEBI:29950"/>
        <dbReference type="ChEBI" id="CHEBI:82612"/>
        <dbReference type="ChEBI" id="CHEBI:85445"/>
        <dbReference type="ChEBI" id="CHEBI:85448"/>
        <dbReference type="EC" id="2.1.1.63"/>
    </reaction>
</comment>
<keyword evidence="9" id="KW-1185">Reference proteome</keyword>
<dbReference type="PANTHER" id="PTHR10815">
    <property type="entry name" value="METHYLATED-DNA--PROTEIN-CYSTEINE METHYLTRANSFERASE"/>
    <property type="match status" value="1"/>
</dbReference>
<dbReference type="Proteomes" id="UP001225356">
    <property type="component" value="Unassembled WGS sequence"/>
</dbReference>
<keyword evidence="2 8" id="KW-0489">Methyltransferase</keyword>
<evidence type="ECO:0000256" key="1">
    <source>
        <dbReference type="ARBA" id="ARBA00001286"/>
    </source>
</evidence>
<evidence type="ECO:0000256" key="4">
    <source>
        <dbReference type="ARBA" id="ARBA00022763"/>
    </source>
</evidence>
<dbReference type="EMBL" id="JAUSQU010000001">
    <property type="protein sequence ID" value="MDP9846551.1"/>
    <property type="molecule type" value="Genomic_DNA"/>
</dbReference>
<accession>A0ABT9QII2</accession>
<dbReference type="PROSITE" id="PS00374">
    <property type="entry name" value="MGMT"/>
    <property type="match status" value="1"/>
</dbReference>
<dbReference type="NCBIfam" id="TIGR00589">
    <property type="entry name" value="ogt"/>
    <property type="match status" value="1"/>
</dbReference>
<protein>
    <submittedName>
        <fullName evidence="8">Methylated-DNA-[protein]-cysteine S-methyltransferase</fullName>
        <ecNumber evidence="8">2.1.1.63</ecNumber>
    </submittedName>
</protein>